<sequence>MAPGLNRRSLLVAALAAVTCSQAHASERLVLSAQHPLDIARPAETLAIAWSEVARALPGALLQQLIVRNAAGQSLPYQVTNLDPLARDPQGLGLAYGELLFQHDFAAGEQSARFTVEKSASVSPPFETKVFARFVPERLDDFAWENDKIAHRTYGAALAAPAPPGSGKEVLVTSGIDVWFKRVAYPIIDRWYNKGHEHYHHDEGEGLDMYSVGRSCGAGGTGIWDGSSLHSSRNYTRWRVIANGPIRAVFELGYEAWDGASTPVSETKRFTIDAGRYFHQIDSTLTFTGGQRLRLAVGLNKSPAYKERSPRIATQQLPAQGGLTQWVSQSGGDFGTALLLPLADEVSYAVDGANSLITTPLVSGQVLRYYVGAIWSRAAEVKTEAAWREFVAAEALRRRVPVLVTVVRD</sequence>
<comment type="caution">
    <text evidence="2">The sequence shown here is derived from an EMBL/GenBank/DDBJ whole genome shotgun (WGS) entry which is preliminary data.</text>
</comment>
<keyword evidence="1" id="KW-0732">Signal</keyword>
<feature type="chain" id="PRO_5045760120" evidence="1">
    <location>
        <begin position="26"/>
        <end position="409"/>
    </location>
</feature>
<evidence type="ECO:0000313" key="3">
    <source>
        <dbReference type="Proteomes" id="UP001209701"/>
    </source>
</evidence>
<dbReference type="InterPro" id="IPR032342">
    <property type="entry name" value="DUF4861"/>
</dbReference>
<dbReference type="Proteomes" id="UP001209701">
    <property type="component" value="Unassembled WGS sequence"/>
</dbReference>
<proteinExistence type="predicted"/>
<name>A0ABT2YAD3_9BURK</name>
<gene>
    <name evidence="2" type="ORF">LNV07_03980</name>
</gene>
<dbReference type="RefSeq" id="WP_263569884.1">
    <property type="nucleotide sequence ID" value="NZ_JAJIRN010000002.1"/>
</dbReference>
<dbReference type="Pfam" id="PF16153">
    <property type="entry name" value="DUF4861"/>
    <property type="match status" value="1"/>
</dbReference>
<evidence type="ECO:0000313" key="2">
    <source>
        <dbReference type="EMBL" id="MCV2367253.1"/>
    </source>
</evidence>
<keyword evidence="3" id="KW-1185">Reference proteome</keyword>
<reference evidence="2 3" key="1">
    <citation type="submission" date="2021-11" db="EMBL/GenBank/DDBJ databases">
        <authorList>
            <person name="Liang Q."/>
            <person name="Mou H."/>
            <person name="Liu Z."/>
        </authorList>
    </citation>
    <scope>NUCLEOTIDE SEQUENCE [LARGE SCALE GENOMIC DNA]</scope>
    <source>
        <strain evidence="2 3">CHU3</strain>
    </source>
</reference>
<protein>
    <submittedName>
        <fullName evidence="2">DUF4861 domain-containing protein</fullName>
    </submittedName>
</protein>
<evidence type="ECO:0000256" key="1">
    <source>
        <dbReference type="SAM" id="SignalP"/>
    </source>
</evidence>
<organism evidence="2 3">
    <name type="scientific">Roseateles oligotrophus</name>
    <dbReference type="NCBI Taxonomy" id="1769250"/>
    <lineage>
        <taxon>Bacteria</taxon>
        <taxon>Pseudomonadati</taxon>
        <taxon>Pseudomonadota</taxon>
        <taxon>Betaproteobacteria</taxon>
        <taxon>Burkholderiales</taxon>
        <taxon>Sphaerotilaceae</taxon>
        <taxon>Roseateles</taxon>
    </lineage>
</organism>
<feature type="signal peptide" evidence="1">
    <location>
        <begin position="1"/>
        <end position="25"/>
    </location>
</feature>
<dbReference type="EMBL" id="JAJIRN010000002">
    <property type="protein sequence ID" value="MCV2367253.1"/>
    <property type="molecule type" value="Genomic_DNA"/>
</dbReference>
<accession>A0ABT2YAD3</accession>